<feature type="region of interest" description="Disordered" evidence="1">
    <location>
        <begin position="1"/>
        <end position="27"/>
    </location>
</feature>
<feature type="domain" description="LysM" evidence="3">
    <location>
        <begin position="229"/>
        <end position="286"/>
    </location>
</feature>
<keyword evidence="2" id="KW-0472">Membrane</keyword>
<dbReference type="Gene3D" id="3.10.350.10">
    <property type="entry name" value="LysM domain"/>
    <property type="match status" value="1"/>
</dbReference>
<feature type="region of interest" description="Disordered" evidence="1">
    <location>
        <begin position="156"/>
        <end position="190"/>
    </location>
</feature>
<reference evidence="4 5" key="1">
    <citation type="journal article" date="2015" name="Stand. Genomic Sci.">
        <title>Genomic Encyclopedia of Bacterial and Archaeal Type Strains, Phase III: the genomes of soil and plant-associated and newly described type strains.</title>
        <authorList>
            <person name="Whitman W.B."/>
            <person name="Woyke T."/>
            <person name="Klenk H.P."/>
            <person name="Zhou Y."/>
            <person name="Lilburn T.G."/>
            <person name="Beck B.J."/>
            <person name="De Vos P."/>
            <person name="Vandamme P."/>
            <person name="Eisen J.A."/>
            <person name="Garrity G."/>
            <person name="Hugenholtz P."/>
            <person name="Kyrpides N.C."/>
        </authorList>
    </citation>
    <scope>NUCLEOTIDE SEQUENCE [LARGE SCALE GENOMIC DNA]</scope>
    <source>
        <strain evidence="4 5">CECT 7306</strain>
    </source>
</reference>
<sequence>MPHAVHRPAHPTTDAAARRPGRPGPRRRRRALAVLVASLAAAAAACVGALAALPLVLGAGAPTARPEDLLAGAAGVGAALLGGAWSLAGALAALAALAPHGSAPGRALAHASRALAPTLVRVALVAALGAGPVAGAAAATAAPVAAGAALAPAAAPAPPTAAETDALPPTSPADVSPPAAPPTGAPPTALAVPDVAWRPAAPVRPRPPADEAATALVLPAPREGAEEAREVVVVRGDTLWDIARRALPAGADDGEVADAWPAWYAANRHVVGPDPDLLRPGQRLVVPDAAGRP</sequence>
<organism evidence="4 5">
    <name type="scientific">Pseudokineococcus lusitanus</name>
    <dbReference type="NCBI Taxonomy" id="763993"/>
    <lineage>
        <taxon>Bacteria</taxon>
        <taxon>Bacillati</taxon>
        <taxon>Actinomycetota</taxon>
        <taxon>Actinomycetes</taxon>
        <taxon>Kineosporiales</taxon>
        <taxon>Kineosporiaceae</taxon>
        <taxon>Pseudokineococcus</taxon>
    </lineage>
</organism>
<evidence type="ECO:0000259" key="3">
    <source>
        <dbReference type="PROSITE" id="PS51782"/>
    </source>
</evidence>
<dbReference type="InterPro" id="IPR036779">
    <property type="entry name" value="LysM_dom_sf"/>
</dbReference>
<keyword evidence="5" id="KW-1185">Reference proteome</keyword>
<feature type="transmembrane region" description="Helical" evidence="2">
    <location>
        <begin position="69"/>
        <end position="97"/>
    </location>
</feature>
<keyword evidence="2" id="KW-1133">Transmembrane helix</keyword>
<feature type="transmembrane region" description="Helical" evidence="2">
    <location>
        <begin position="32"/>
        <end position="57"/>
    </location>
</feature>
<evidence type="ECO:0000256" key="2">
    <source>
        <dbReference type="SAM" id="Phobius"/>
    </source>
</evidence>
<dbReference type="AlphaFoldDB" id="A0A3N1G9B6"/>
<evidence type="ECO:0000256" key="1">
    <source>
        <dbReference type="SAM" id="MobiDB-lite"/>
    </source>
</evidence>
<dbReference type="Pfam" id="PF01476">
    <property type="entry name" value="LysM"/>
    <property type="match status" value="1"/>
</dbReference>
<dbReference type="EMBL" id="RJKN01000010">
    <property type="protein sequence ID" value="ROP26768.1"/>
    <property type="molecule type" value="Genomic_DNA"/>
</dbReference>
<comment type="caution">
    <text evidence="4">The sequence shown here is derived from an EMBL/GenBank/DDBJ whole genome shotgun (WGS) entry which is preliminary data.</text>
</comment>
<dbReference type="CDD" id="cd00118">
    <property type="entry name" value="LysM"/>
    <property type="match status" value="1"/>
</dbReference>
<evidence type="ECO:0000313" key="4">
    <source>
        <dbReference type="EMBL" id="ROP26768.1"/>
    </source>
</evidence>
<name>A0A3N1G9B6_9ACTN</name>
<dbReference type="PANTHER" id="PTHR34700">
    <property type="entry name" value="POTASSIUM BINDING PROTEIN KBP"/>
    <property type="match status" value="1"/>
</dbReference>
<dbReference type="PROSITE" id="PS51782">
    <property type="entry name" value="LYSM"/>
    <property type="match status" value="1"/>
</dbReference>
<dbReference type="PANTHER" id="PTHR34700:SF4">
    <property type="entry name" value="PHAGE-LIKE ELEMENT PBSX PROTEIN XKDP"/>
    <property type="match status" value="1"/>
</dbReference>
<dbReference type="InterPro" id="IPR018392">
    <property type="entry name" value="LysM"/>
</dbReference>
<accession>A0A3N1G9B6</accession>
<dbReference type="RefSeq" id="WP_199720337.1">
    <property type="nucleotide sequence ID" value="NZ_RJKN01000010.1"/>
</dbReference>
<feature type="compositionally biased region" description="Low complexity" evidence="1">
    <location>
        <begin position="156"/>
        <end position="177"/>
    </location>
</feature>
<dbReference type="InterPro" id="IPR052196">
    <property type="entry name" value="Bact_Kbp"/>
</dbReference>
<gene>
    <name evidence="4" type="ORF">EDC03_3238</name>
</gene>
<protein>
    <submittedName>
        <fullName evidence="4">LysM domain-containing protein</fullName>
    </submittedName>
</protein>
<dbReference type="InParanoid" id="A0A3N1G9B6"/>
<evidence type="ECO:0000313" key="5">
    <source>
        <dbReference type="Proteomes" id="UP000276232"/>
    </source>
</evidence>
<keyword evidence="2" id="KW-0812">Transmembrane</keyword>
<proteinExistence type="predicted"/>
<dbReference type="Proteomes" id="UP000276232">
    <property type="component" value="Unassembled WGS sequence"/>
</dbReference>